<reference evidence="2" key="1">
    <citation type="submission" date="2017-04" db="EMBL/GenBank/DDBJ databases">
        <title>Genome evolution of the luminous symbionts of deep sea anglerfish.</title>
        <authorList>
            <person name="Hendry T.A."/>
        </authorList>
    </citation>
    <scope>NUCLEOTIDE SEQUENCE [LARGE SCALE GENOMIC DNA]</scope>
</reference>
<dbReference type="AlphaFoldDB" id="A0A2A5T2K0"/>
<dbReference type="EMBL" id="NBYY01000022">
    <property type="protein sequence ID" value="PCS22395.1"/>
    <property type="molecule type" value="Genomic_DNA"/>
</dbReference>
<accession>A0A2A5T2K0</accession>
<proteinExistence type="predicted"/>
<keyword evidence="2" id="KW-1185">Reference proteome</keyword>
<evidence type="ECO:0000313" key="2">
    <source>
        <dbReference type="Proteomes" id="UP000219020"/>
    </source>
</evidence>
<evidence type="ECO:0000313" key="1">
    <source>
        <dbReference type="EMBL" id="PCS22395.1"/>
    </source>
</evidence>
<name>A0A2A5T2K0_9GAMM</name>
<protein>
    <submittedName>
        <fullName evidence="1">Uncharacterized protein</fullName>
    </submittedName>
</protein>
<comment type="caution">
    <text evidence="1">The sequence shown here is derived from an EMBL/GenBank/DDBJ whole genome shotgun (WGS) entry which is preliminary data.</text>
</comment>
<organism evidence="1 2">
    <name type="scientific">Candidatus Enterovibrio escicola</name>
    <dbReference type="NCBI Taxonomy" id="1927127"/>
    <lineage>
        <taxon>Bacteria</taxon>
        <taxon>Pseudomonadati</taxon>
        <taxon>Pseudomonadota</taxon>
        <taxon>Gammaproteobacteria</taxon>
        <taxon>Vibrionales</taxon>
        <taxon>Vibrionaceae</taxon>
        <taxon>Enterovibrio</taxon>
    </lineage>
</organism>
<dbReference type="Proteomes" id="UP000219020">
    <property type="component" value="Unassembled WGS sequence"/>
</dbReference>
<gene>
    <name evidence="1" type="ORF">BTN49_2124</name>
</gene>
<dbReference type="GeneID" id="66952003"/>
<dbReference type="RefSeq" id="WP_097356759.1">
    <property type="nucleotide sequence ID" value="NZ_CAWNJE010000038.1"/>
</dbReference>
<sequence>MKPEVMKLWNRLNVEKTIYDRDNICLIKQHIQNRASSARNAGRFMVNLTTGFITYTFQPEKLNRKITRLEKATLYRS</sequence>